<gene>
    <name evidence="3" type="ORF">GLV81_02075</name>
</gene>
<organism evidence="3 4">
    <name type="scientific">Phnomibacter ginsenosidimutans</name>
    <dbReference type="NCBI Taxonomy" id="2676868"/>
    <lineage>
        <taxon>Bacteria</taxon>
        <taxon>Pseudomonadati</taxon>
        <taxon>Bacteroidota</taxon>
        <taxon>Chitinophagia</taxon>
        <taxon>Chitinophagales</taxon>
        <taxon>Chitinophagaceae</taxon>
        <taxon>Phnomibacter</taxon>
    </lineage>
</organism>
<sequence>MKKIITILCFLYCSNLLAQPVGINTTKPDASAALDIEDNSRGLLMPRMTSTQRKNILNAATGLMVFDTDTQSFWLMQNTDWVELANMNQFVRLKSVNGSSTFTSSTVEKRRYVWELNASHPTGSSIAIPDNIITDACADEEGCLAIVSMSSFDANSTGVSVFGSCRMSYNPATKRWRASTDNGTNNGGIDGNNSIEHVLAIYGNVFFLMLLTAVLWAAMPPPVFIS</sequence>
<keyword evidence="4" id="KW-1185">Reference proteome</keyword>
<keyword evidence="1" id="KW-1133">Transmembrane helix</keyword>
<reference evidence="3 4" key="1">
    <citation type="submission" date="2019-11" db="EMBL/GenBank/DDBJ databases">
        <authorList>
            <person name="Im W.T."/>
        </authorList>
    </citation>
    <scope>NUCLEOTIDE SEQUENCE [LARGE SCALE GENOMIC DNA]</scope>
    <source>
        <strain evidence="3 4">SB-02</strain>
    </source>
</reference>
<evidence type="ECO:0000256" key="1">
    <source>
        <dbReference type="SAM" id="Phobius"/>
    </source>
</evidence>
<keyword evidence="1" id="KW-0812">Transmembrane</keyword>
<proteinExistence type="predicted"/>
<protein>
    <submittedName>
        <fullName evidence="3">Uncharacterized protein</fullName>
    </submittedName>
</protein>
<dbReference type="Proteomes" id="UP000426027">
    <property type="component" value="Chromosome"/>
</dbReference>
<evidence type="ECO:0000313" key="3">
    <source>
        <dbReference type="EMBL" id="QGW27051.1"/>
    </source>
</evidence>
<feature type="transmembrane region" description="Helical" evidence="1">
    <location>
        <begin position="199"/>
        <end position="219"/>
    </location>
</feature>
<dbReference type="RefSeq" id="WP_157476411.1">
    <property type="nucleotide sequence ID" value="NZ_CP046566.1"/>
</dbReference>
<evidence type="ECO:0000256" key="2">
    <source>
        <dbReference type="SAM" id="SignalP"/>
    </source>
</evidence>
<evidence type="ECO:0000313" key="4">
    <source>
        <dbReference type="Proteomes" id="UP000426027"/>
    </source>
</evidence>
<dbReference type="AlphaFoldDB" id="A0A6I6GWM5"/>
<feature type="signal peptide" evidence="2">
    <location>
        <begin position="1"/>
        <end position="18"/>
    </location>
</feature>
<feature type="chain" id="PRO_5026280632" evidence="2">
    <location>
        <begin position="19"/>
        <end position="226"/>
    </location>
</feature>
<keyword evidence="1" id="KW-0472">Membrane</keyword>
<keyword evidence="2" id="KW-0732">Signal</keyword>
<accession>A0A6I6GWM5</accession>
<dbReference type="KEGG" id="fls:GLV81_02075"/>
<dbReference type="EMBL" id="CP046566">
    <property type="protein sequence ID" value="QGW27051.1"/>
    <property type="molecule type" value="Genomic_DNA"/>
</dbReference>
<name>A0A6I6GWM5_9BACT</name>